<dbReference type="InterPro" id="IPR000620">
    <property type="entry name" value="EamA_dom"/>
</dbReference>
<dbReference type="PANTHER" id="PTHR22911:SF102">
    <property type="entry name" value="MEMBRANE PROTEIN"/>
    <property type="match status" value="1"/>
</dbReference>
<feature type="transmembrane region" description="Helical" evidence="1">
    <location>
        <begin position="5"/>
        <end position="23"/>
    </location>
</feature>
<feature type="transmembrane region" description="Helical" evidence="1">
    <location>
        <begin position="145"/>
        <end position="165"/>
    </location>
</feature>
<keyword evidence="1" id="KW-0812">Transmembrane</keyword>
<feature type="domain" description="EamA" evidence="2">
    <location>
        <begin position="146"/>
        <end position="276"/>
    </location>
</feature>
<feature type="transmembrane region" description="Helical" evidence="1">
    <location>
        <begin position="177"/>
        <end position="198"/>
    </location>
</feature>
<dbReference type="RefSeq" id="WP_146931633.1">
    <property type="nucleotide sequence ID" value="NZ_CBCSHZ010000005.1"/>
</dbReference>
<organism evidence="3 4">
    <name type="scientific">Gillisia hiemivivida</name>
    <dbReference type="NCBI Taxonomy" id="291190"/>
    <lineage>
        <taxon>Bacteria</taxon>
        <taxon>Pseudomonadati</taxon>
        <taxon>Bacteroidota</taxon>
        <taxon>Flavobacteriia</taxon>
        <taxon>Flavobacteriales</taxon>
        <taxon>Flavobacteriaceae</taxon>
        <taxon>Gillisia</taxon>
    </lineage>
</organism>
<feature type="transmembrane region" description="Helical" evidence="1">
    <location>
        <begin position="35"/>
        <end position="53"/>
    </location>
</feature>
<feature type="transmembrane region" description="Helical" evidence="1">
    <location>
        <begin position="121"/>
        <end position="139"/>
    </location>
</feature>
<sequence length="282" mass="31169">MNKKAIYAIIICAILAGANGLLIKSMTSLSTGTIAWFRTGIPILILIPFLWKDGELHFKGNNKKMLLASLINAARMYLYLLAYIYTSIGNTVVLFYTYPIFVTVIEAIAFKQKIERKQTMLLLLAFTGIVITYIGKPFSFQSSDFIGMLAAVGASIGYAITVVLFKAENARYSKNQMIFYQNIVGAIVFIPFLIAIPSATLPDLGIGVFYGFLIGIVVFKLFFFGLKQLSAATATTLMYLEVVSAILLGYFVLDEAITWNILLGGSFIVTSSYLISRLNKKK</sequence>
<dbReference type="Proteomes" id="UP000321367">
    <property type="component" value="Unassembled WGS sequence"/>
</dbReference>
<protein>
    <submittedName>
        <fullName evidence="3">EamA family transporter</fullName>
    </submittedName>
</protein>
<dbReference type="InterPro" id="IPR037185">
    <property type="entry name" value="EmrE-like"/>
</dbReference>
<dbReference type="PANTHER" id="PTHR22911">
    <property type="entry name" value="ACYL-MALONYL CONDENSING ENZYME-RELATED"/>
    <property type="match status" value="1"/>
</dbReference>
<dbReference type="OrthoDB" id="1419738at2"/>
<accession>A0A5C6ZUM7</accession>
<proteinExistence type="predicted"/>
<dbReference type="Pfam" id="PF00892">
    <property type="entry name" value="EamA"/>
    <property type="match status" value="2"/>
</dbReference>
<dbReference type="GO" id="GO:0016020">
    <property type="term" value="C:membrane"/>
    <property type="evidence" value="ECO:0007669"/>
    <property type="project" value="InterPro"/>
</dbReference>
<gene>
    <name evidence="3" type="ORF">ES724_07440</name>
</gene>
<feature type="transmembrane region" description="Helical" evidence="1">
    <location>
        <begin position="91"/>
        <end position="109"/>
    </location>
</feature>
<feature type="transmembrane region" description="Helical" evidence="1">
    <location>
        <begin position="204"/>
        <end position="224"/>
    </location>
</feature>
<comment type="caution">
    <text evidence="3">The sequence shown here is derived from an EMBL/GenBank/DDBJ whole genome shotgun (WGS) entry which is preliminary data.</text>
</comment>
<feature type="transmembrane region" description="Helical" evidence="1">
    <location>
        <begin position="257"/>
        <end position="276"/>
    </location>
</feature>
<dbReference type="SUPFAM" id="SSF103481">
    <property type="entry name" value="Multidrug resistance efflux transporter EmrE"/>
    <property type="match status" value="2"/>
</dbReference>
<dbReference type="EMBL" id="VORY01000006">
    <property type="protein sequence ID" value="TXD94091.1"/>
    <property type="molecule type" value="Genomic_DNA"/>
</dbReference>
<name>A0A5C6ZUM7_9FLAO</name>
<evidence type="ECO:0000313" key="3">
    <source>
        <dbReference type="EMBL" id="TXD94091.1"/>
    </source>
</evidence>
<dbReference type="AlphaFoldDB" id="A0A5C6ZUM7"/>
<feature type="transmembrane region" description="Helical" evidence="1">
    <location>
        <begin position="231"/>
        <end position="251"/>
    </location>
</feature>
<evidence type="ECO:0000259" key="2">
    <source>
        <dbReference type="Pfam" id="PF00892"/>
    </source>
</evidence>
<reference evidence="3 4" key="1">
    <citation type="submission" date="2019-08" db="EMBL/GenBank/DDBJ databases">
        <title>Genome sequence of Gillisia hiemivivida IC154 (type strain).</title>
        <authorList>
            <person name="Bowman J.P."/>
        </authorList>
    </citation>
    <scope>NUCLEOTIDE SEQUENCE [LARGE SCALE GENOMIC DNA]</scope>
    <source>
        <strain evidence="3 4">IC154</strain>
    </source>
</reference>
<evidence type="ECO:0000313" key="4">
    <source>
        <dbReference type="Proteomes" id="UP000321367"/>
    </source>
</evidence>
<feature type="domain" description="EamA" evidence="2">
    <location>
        <begin position="4"/>
        <end position="133"/>
    </location>
</feature>
<keyword evidence="1" id="KW-0472">Membrane</keyword>
<keyword evidence="1" id="KW-1133">Transmembrane helix</keyword>
<evidence type="ECO:0000256" key="1">
    <source>
        <dbReference type="SAM" id="Phobius"/>
    </source>
</evidence>
<keyword evidence="4" id="KW-1185">Reference proteome</keyword>